<keyword evidence="1" id="KW-0732">Signal</keyword>
<feature type="signal peptide" evidence="1">
    <location>
        <begin position="1"/>
        <end position="27"/>
    </location>
</feature>
<evidence type="ECO:0000313" key="2">
    <source>
        <dbReference type="EMBL" id="EDV95886.1"/>
    </source>
</evidence>
<name>B4J1J5_DROGR</name>
<dbReference type="GO" id="GO:0071480">
    <property type="term" value="P:cellular response to gamma radiation"/>
    <property type="evidence" value="ECO:0007669"/>
    <property type="project" value="EnsemblMetazoa"/>
</dbReference>
<feature type="chain" id="PRO_5002811345" evidence="1">
    <location>
        <begin position="28"/>
        <end position="148"/>
    </location>
</feature>
<dbReference type="GO" id="GO:0048640">
    <property type="term" value="P:negative regulation of developmental growth"/>
    <property type="evidence" value="ECO:0007669"/>
    <property type="project" value="EnsemblMetazoa"/>
</dbReference>
<dbReference type="PhylomeDB" id="B4J1J5"/>
<dbReference type="OrthoDB" id="8063837at2759"/>
<dbReference type="GO" id="GO:0001664">
    <property type="term" value="F:G protein-coupled receptor binding"/>
    <property type="evidence" value="ECO:0007669"/>
    <property type="project" value="EnsemblMetazoa"/>
</dbReference>
<dbReference type="KEGG" id="dgr:6558306"/>
<dbReference type="GO" id="GO:0106024">
    <property type="term" value="P:negative regulation of pupariation"/>
    <property type="evidence" value="ECO:0007669"/>
    <property type="project" value="EnsemblMetazoa"/>
</dbReference>
<dbReference type="GO" id="GO:0007189">
    <property type="term" value="P:adenylate cyclase-activating G protein-coupled receptor signaling pathway"/>
    <property type="evidence" value="ECO:0007669"/>
    <property type="project" value="EnsemblMetazoa"/>
</dbReference>
<organism evidence="3">
    <name type="scientific">Drosophila grimshawi</name>
    <name type="common">Hawaiian fruit fly</name>
    <name type="synonym">Idiomyia grimshawi</name>
    <dbReference type="NCBI Taxonomy" id="7222"/>
    <lineage>
        <taxon>Eukaryota</taxon>
        <taxon>Metazoa</taxon>
        <taxon>Ecdysozoa</taxon>
        <taxon>Arthropoda</taxon>
        <taxon>Hexapoda</taxon>
        <taxon>Insecta</taxon>
        <taxon>Pterygota</taxon>
        <taxon>Neoptera</taxon>
        <taxon>Endopterygota</taxon>
        <taxon>Diptera</taxon>
        <taxon>Brachycera</taxon>
        <taxon>Muscomorpha</taxon>
        <taxon>Ephydroidea</taxon>
        <taxon>Drosophilidae</taxon>
        <taxon>Drosophila</taxon>
        <taxon>Hawaiian Drosophila</taxon>
    </lineage>
</organism>
<protein>
    <submittedName>
        <fullName evidence="2">GH15950</fullName>
    </submittedName>
</protein>
<dbReference type="GO" id="GO:0005615">
    <property type="term" value="C:extracellular space"/>
    <property type="evidence" value="ECO:0007669"/>
    <property type="project" value="EnsemblMetazoa"/>
</dbReference>
<evidence type="ECO:0000256" key="1">
    <source>
        <dbReference type="SAM" id="SignalP"/>
    </source>
</evidence>
<proteinExistence type="predicted"/>
<dbReference type="GO" id="GO:0007304">
    <property type="term" value="P:chorion-containing eggshell formation"/>
    <property type="evidence" value="ECO:0007669"/>
    <property type="project" value="EnsemblMetazoa"/>
</dbReference>
<sequence length="148" mass="17836">MHSKFNVCRCLLLAVILGCCLVNESQAYCSLDEMKTFAMEACERLFLQDEGRERRSIDYSGHHENKLAHDKMHKDQHYIGRSNYPRGGYLKVSREHYHRLMRLDVMPRYKPRKQHQDKKMRFRRDSSSKSYNNISYCCYHHCNEEFFC</sequence>
<dbReference type="EMBL" id="CH916366">
    <property type="protein sequence ID" value="EDV95886.1"/>
    <property type="molecule type" value="Genomic_DNA"/>
</dbReference>
<dbReference type="GO" id="GO:0048018">
    <property type="term" value="F:receptor ligand activity"/>
    <property type="evidence" value="ECO:0007669"/>
    <property type="project" value="EnsemblMetazoa"/>
</dbReference>
<accession>B4J1J5</accession>
<dbReference type="FunCoup" id="B4J1J5">
    <property type="interactions" value="11"/>
</dbReference>
<evidence type="ECO:0000313" key="3">
    <source>
        <dbReference type="Proteomes" id="UP000001070"/>
    </source>
</evidence>
<reference evidence="2 3" key="1">
    <citation type="journal article" date="2007" name="Nature">
        <title>Evolution of genes and genomes on the Drosophila phylogeny.</title>
        <authorList>
            <consortium name="Drosophila 12 Genomes Consortium"/>
            <person name="Clark A.G."/>
            <person name="Eisen M.B."/>
            <person name="Smith D.R."/>
            <person name="Bergman C.M."/>
            <person name="Oliver B."/>
            <person name="Markow T.A."/>
            <person name="Kaufman T.C."/>
            <person name="Kellis M."/>
            <person name="Gelbart W."/>
            <person name="Iyer V.N."/>
            <person name="Pollard D.A."/>
            <person name="Sackton T.B."/>
            <person name="Larracuente A.M."/>
            <person name="Singh N.D."/>
            <person name="Abad J.P."/>
            <person name="Abt D.N."/>
            <person name="Adryan B."/>
            <person name="Aguade M."/>
            <person name="Akashi H."/>
            <person name="Anderson W.W."/>
            <person name="Aquadro C.F."/>
            <person name="Ardell D.H."/>
            <person name="Arguello R."/>
            <person name="Artieri C.G."/>
            <person name="Barbash D.A."/>
            <person name="Barker D."/>
            <person name="Barsanti P."/>
            <person name="Batterham P."/>
            <person name="Batzoglou S."/>
            <person name="Begun D."/>
            <person name="Bhutkar A."/>
            <person name="Blanco E."/>
            <person name="Bosak S.A."/>
            <person name="Bradley R.K."/>
            <person name="Brand A.D."/>
            <person name="Brent M.R."/>
            <person name="Brooks A.N."/>
            <person name="Brown R.H."/>
            <person name="Butlin R.K."/>
            <person name="Caggese C."/>
            <person name="Calvi B.R."/>
            <person name="Bernardo de Carvalho A."/>
            <person name="Caspi A."/>
            <person name="Castrezana S."/>
            <person name="Celniker S.E."/>
            <person name="Chang J.L."/>
            <person name="Chapple C."/>
            <person name="Chatterji S."/>
            <person name="Chinwalla A."/>
            <person name="Civetta A."/>
            <person name="Clifton S.W."/>
            <person name="Comeron J.M."/>
            <person name="Costello J.C."/>
            <person name="Coyne J.A."/>
            <person name="Daub J."/>
            <person name="David R.G."/>
            <person name="Delcher A.L."/>
            <person name="Delehaunty K."/>
            <person name="Do C.B."/>
            <person name="Ebling H."/>
            <person name="Edwards K."/>
            <person name="Eickbush T."/>
            <person name="Evans J.D."/>
            <person name="Filipski A."/>
            <person name="Findeiss S."/>
            <person name="Freyhult E."/>
            <person name="Fulton L."/>
            <person name="Fulton R."/>
            <person name="Garcia A.C."/>
            <person name="Gardiner A."/>
            <person name="Garfield D.A."/>
            <person name="Garvin B.E."/>
            <person name="Gibson G."/>
            <person name="Gilbert D."/>
            <person name="Gnerre S."/>
            <person name="Godfrey J."/>
            <person name="Good R."/>
            <person name="Gotea V."/>
            <person name="Gravely B."/>
            <person name="Greenberg A.J."/>
            <person name="Griffiths-Jones S."/>
            <person name="Gross S."/>
            <person name="Guigo R."/>
            <person name="Gustafson E.A."/>
            <person name="Haerty W."/>
            <person name="Hahn M.W."/>
            <person name="Halligan D.L."/>
            <person name="Halpern A.L."/>
            <person name="Halter G.M."/>
            <person name="Han M.V."/>
            <person name="Heger A."/>
            <person name="Hillier L."/>
            <person name="Hinrichs A.S."/>
            <person name="Holmes I."/>
            <person name="Hoskins R.A."/>
            <person name="Hubisz M.J."/>
            <person name="Hultmark D."/>
            <person name="Huntley M.A."/>
            <person name="Jaffe D.B."/>
            <person name="Jagadeeshan S."/>
            <person name="Jeck W.R."/>
            <person name="Johnson J."/>
            <person name="Jones C.D."/>
            <person name="Jordan W.C."/>
            <person name="Karpen G.H."/>
            <person name="Kataoka E."/>
            <person name="Keightley P.D."/>
            <person name="Kheradpour P."/>
            <person name="Kirkness E.F."/>
            <person name="Koerich L.B."/>
            <person name="Kristiansen K."/>
            <person name="Kudrna D."/>
            <person name="Kulathinal R.J."/>
            <person name="Kumar S."/>
            <person name="Kwok R."/>
            <person name="Lander E."/>
            <person name="Langley C.H."/>
            <person name="Lapoint R."/>
            <person name="Lazzaro B.P."/>
            <person name="Lee S.J."/>
            <person name="Levesque L."/>
            <person name="Li R."/>
            <person name="Lin C.F."/>
            <person name="Lin M.F."/>
            <person name="Lindblad-Toh K."/>
            <person name="Llopart A."/>
            <person name="Long M."/>
            <person name="Low L."/>
            <person name="Lozovsky E."/>
            <person name="Lu J."/>
            <person name="Luo M."/>
            <person name="Machado C.A."/>
            <person name="Makalowski W."/>
            <person name="Marzo M."/>
            <person name="Matsuda M."/>
            <person name="Matzkin L."/>
            <person name="McAllister B."/>
            <person name="McBride C.S."/>
            <person name="McKernan B."/>
            <person name="McKernan K."/>
            <person name="Mendez-Lago M."/>
            <person name="Minx P."/>
            <person name="Mollenhauer M.U."/>
            <person name="Montooth K."/>
            <person name="Mount S.M."/>
            <person name="Mu X."/>
            <person name="Myers E."/>
            <person name="Negre B."/>
            <person name="Newfeld S."/>
            <person name="Nielsen R."/>
            <person name="Noor M.A."/>
            <person name="O'Grady P."/>
            <person name="Pachter L."/>
            <person name="Papaceit M."/>
            <person name="Parisi M.J."/>
            <person name="Parisi M."/>
            <person name="Parts L."/>
            <person name="Pedersen J.S."/>
            <person name="Pesole G."/>
            <person name="Phillippy A.M."/>
            <person name="Ponting C.P."/>
            <person name="Pop M."/>
            <person name="Porcelli D."/>
            <person name="Powell J.R."/>
            <person name="Prohaska S."/>
            <person name="Pruitt K."/>
            <person name="Puig M."/>
            <person name="Quesneville H."/>
            <person name="Ram K.R."/>
            <person name="Rand D."/>
            <person name="Rasmussen M.D."/>
            <person name="Reed L.K."/>
            <person name="Reenan R."/>
            <person name="Reily A."/>
            <person name="Remington K.A."/>
            <person name="Rieger T.T."/>
            <person name="Ritchie M.G."/>
            <person name="Robin C."/>
            <person name="Rogers Y.H."/>
            <person name="Rohde C."/>
            <person name="Rozas J."/>
            <person name="Rubenfield M.J."/>
            <person name="Ruiz A."/>
            <person name="Russo S."/>
            <person name="Salzberg S.L."/>
            <person name="Sanchez-Gracia A."/>
            <person name="Saranga D.J."/>
            <person name="Sato H."/>
            <person name="Schaeffer S.W."/>
            <person name="Schatz M.C."/>
            <person name="Schlenke T."/>
            <person name="Schwartz R."/>
            <person name="Segarra C."/>
            <person name="Singh R.S."/>
            <person name="Sirot L."/>
            <person name="Sirota M."/>
            <person name="Sisneros N.B."/>
            <person name="Smith C.D."/>
            <person name="Smith T.F."/>
            <person name="Spieth J."/>
            <person name="Stage D.E."/>
            <person name="Stark A."/>
            <person name="Stephan W."/>
            <person name="Strausberg R.L."/>
            <person name="Strempel S."/>
            <person name="Sturgill D."/>
            <person name="Sutton G."/>
            <person name="Sutton G.G."/>
            <person name="Tao W."/>
            <person name="Teichmann S."/>
            <person name="Tobari Y.N."/>
            <person name="Tomimura Y."/>
            <person name="Tsolas J.M."/>
            <person name="Valente V.L."/>
            <person name="Venter E."/>
            <person name="Venter J.C."/>
            <person name="Vicario S."/>
            <person name="Vieira F.G."/>
            <person name="Vilella A.J."/>
            <person name="Villasante A."/>
            <person name="Walenz B."/>
            <person name="Wang J."/>
            <person name="Wasserman M."/>
            <person name="Watts T."/>
            <person name="Wilson D."/>
            <person name="Wilson R.K."/>
            <person name="Wing R.A."/>
            <person name="Wolfner M.F."/>
            <person name="Wong A."/>
            <person name="Wong G.K."/>
            <person name="Wu C.I."/>
            <person name="Wu G."/>
            <person name="Yamamoto D."/>
            <person name="Yang H.P."/>
            <person name="Yang S.P."/>
            <person name="Yorke J.A."/>
            <person name="Yoshida K."/>
            <person name="Zdobnov E."/>
            <person name="Zhang P."/>
            <person name="Zhang Y."/>
            <person name="Zimin A.V."/>
            <person name="Baldwin J."/>
            <person name="Abdouelleil A."/>
            <person name="Abdulkadir J."/>
            <person name="Abebe A."/>
            <person name="Abera B."/>
            <person name="Abreu J."/>
            <person name="Acer S.C."/>
            <person name="Aftuck L."/>
            <person name="Alexander A."/>
            <person name="An P."/>
            <person name="Anderson E."/>
            <person name="Anderson S."/>
            <person name="Arachi H."/>
            <person name="Azer M."/>
            <person name="Bachantsang P."/>
            <person name="Barry A."/>
            <person name="Bayul T."/>
            <person name="Berlin A."/>
            <person name="Bessette D."/>
            <person name="Bloom T."/>
            <person name="Blye J."/>
            <person name="Boguslavskiy L."/>
            <person name="Bonnet C."/>
            <person name="Boukhgalter B."/>
            <person name="Bourzgui I."/>
            <person name="Brown A."/>
            <person name="Cahill P."/>
            <person name="Channer S."/>
            <person name="Cheshatsang Y."/>
            <person name="Chuda L."/>
            <person name="Citroen M."/>
            <person name="Collymore A."/>
            <person name="Cooke P."/>
            <person name="Costello M."/>
            <person name="D'Aco K."/>
            <person name="Daza R."/>
            <person name="De Haan G."/>
            <person name="DeGray S."/>
            <person name="DeMaso C."/>
            <person name="Dhargay N."/>
            <person name="Dooley K."/>
            <person name="Dooley E."/>
            <person name="Doricent M."/>
            <person name="Dorje P."/>
            <person name="Dorjee K."/>
            <person name="Dupes A."/>
            <person name="Elong R."/>
            <person name="Falk J."/>
            <person name="Farina A."/>
            <person name="Faro S."/>
            <person name="Ferguson D."/>
            <person name="Fisher S."/>
            <person name="Foley C.D."/>
            <person name="Franke A."/>
            <person name="Friedrich D."/>
            <person name="Gadbois L."/>
            <person name="Gearin G."/>
            <person name="Gearin C.R."/>
            <person name="Giannoukos G."/>
            <person name="Goode T."/>
            <person name="Graham J."/>
            <person name="Grandbois E."/>
            <person name="Grewal S."/>
            <person name="Gyaltsen K."/>
            <person name="Hafez N."/>
            <person name="Hagos B."/>
            <person name="Hall J."/>
            <person name="Henson C."/>
            <person name="Hollinger A."/>
            <person name="Honan T."/>
            <person name="Huard M.D."/>
            <person name="Hughes L."/>
            <person name="Hurhula B."/>
            <person name="Husby M.E."/>
            <person name="Kamat A."/>
            <person name="Kanga B."/>
            <person name="Kashin S."/>
            <person name="Khazanovich D."/>
            <person name="Kisner P."/>
            <person name="Lance K."/>
            <person name="Lara M."/>
            <person name="Lee W."/>
            <person name="Lennon N."/>
            <person name="Letendre F."/>
            <person name="LeVine R."/>
            <person name="Lipovsky A."/>
            <person name="Liu X."/>
            <person name="Liu J."/>
            <person name="Liu S."/>
            <person name="Lokyitsang T."/>
            <person name="Lokyitsang Y."/>
            <person name="Lubonja R."/>
            <person name="Lui A."/>
            <person name="MacDonald P."/>
            <person name="Magnisalis V."/>
            <person name="Maru K."/>
            <person name="Matthews C."/>
            <person name="McCusker W."/>
            <person name="McDonough S."/>
            <person name="Mehta T."/>
            <person name="Meldrim J."/>
            <person name="Meneus L."/>
            <person name="Mihai O."/>
            <person name="Mihalev A."/>
            <person name="Mihova T."/>
            <person name="Mittelman R."/>
            <person name="Mlenga V."/>
            <person name="Montmayeur A."/>
            <person name="Mulrain L."/>
            <person name="Navidi A."/>
            <person name="Naylor J."/>
            <person name="Negash T."/>
            <person name="Nguyen T."/>
            <person name="Nguyen N."/>
            <person name="Nicol R."/>
            <person name="Norbu C."/>
            <person name="Norbu N."/>
            <person name="Novod N."/>
            <person name="O'Neill B."/>
            <person name="Osman S."/>
            <person name="Markiewicz E."/>
            <person name="Oyono O.L."/>
            <person name="Patti C."/>
            <person name="Phunkhang P."/>
            <person name="Pierre F."/>
            <person name="Priest M."/>
            <person name="Raghuraman S."/>
            <person name="Rege F."/>
            <person name="Reyes R."/>
            <person name="Rise C."/>
            <person name="Rogov P."/>
            <person name="Ross K."/>
            <person name="Ryan E."/>
            <person name="Settipalli S."/>
            <person name="Shea T."/>
            <person name="Sherpa N."/>
            <person name="Shi L."/>
            <person name="Shih D."/>
            <person name="Sparrow T."/>
            <person name="Spaulding J."/>
            <person name="Stalker J."/>
            <person name="Stange-Thomann N."/>
            <person name="Stavropoulos S."/>
            <person name="Stone C."/>
            <person name="Strader C."/>
            <person name="Tesfaye S."/>
            <person name="Thomson T."/>
            <person name="Thoulutsang Y."/>
            <person name="Thoulutsang D."/>
            <person name="Topham K."/>
            <person name="Topping I."/>
            <person name="Tsamla T."/>
            <person name="Vassiliev H."/>
            <person name="Vo A."/>
            <person name="Wangchuk T."/>
            <person name="Wangdi T."/>
            <person name="Weiand M."/>
            <person name="Wilkinson J."/>
            <person name="Wilson A."/>
            <person name="Yadav S."/>
            <person name="Young G."/>
            <person name="Yu Q."/>
            <person name="Zembek L."/>
            <person name="Zhong D."/>
            <person name="Zimmer A."/>
            <person name="Zwirko Z."/>
            <person name="Jaffe D.B."/>
            <person name="Alvarez P."/>
            <person name="Brockman W."/>
            <person name="Butler J."/>
            <person name="Chin C."/>
            <person name="Gnerre S."/>
            <person name="Grabherr M."/>
            <person name="Kleber M."/>
            <person name="Mauceli E."/>
            <person name="MacCallum I."/>
        </authorList>
    </citation>
    <scope>NUCLEOTIDE SEQUENCE [LARGE SCALE GENOMIC DNA]</scope>
    <source>
        <strain evidence="3">Tucson 15287-2541.00</strain>
    </source>
</reference>
<gene>
    <name evidence="2" type="primary">Dgri\GH15950</name>
    <name evidence="2" type="ORF">Dgri_GH15950</name>
</gene>
<keyword evidence="3" id="KW-1185">Reference proteome</keyword>
<dbReference type="OMA" id="KFAMEAC"/>
<dbReference type="InParanoid" id="B4J1J5"/>
<dbReference type="GO" id="GO:0009855">
    <property type="term" value="P:determination of bilateral symmetry"/>
    <property type="evidence" value="ECO:0007669"/>
    <property type="project" value="EnsemblMetazoa"/>
</dbReference>
<dbReference type="HOGENOM" id="CLU_113860_0_0_1"/>
<dbReference type="eggNOG" id="ENOG502T8EE">
    <property type="taxonomic scope" value="Eukaryota"/>
</dbReference>
<dbReference type="AlphaFoldDB" id="B4J1J5"/>
<dbReference type="STRING" id="7222.B4J1J5"/>
<dbReference type="Proteomes" id="UP000001070">
    <property type="component" value="Unassembled WGS sequence"/>
</dbReference>
<dbReference type="GO" id="GO:0035073">
    <property type="term" value="P:pupariation"/>
    <property type="evidence" value="ECO:0007669"/>
    <property type="project" value="EnsemblMetazoa"/>
</dbReference>